<gene>
    <name evidence="1" type="ORF">KEBURONENSIS_01890</name>
    <name evidence="2" type="ORF">KEBURONENSIS_01904</name>
</gene>
<protein>
    <submittedName>
        <fullName evidence="1">Uncharacterized protein</fullName>
    </submittedName>
</protein>
<reference evidence="1" key="1">
    <citation type="submission" date="2017-05" db="EMBL/GenBank/DDBJ databases">
        <authorList>
            <person name="Song R."/>
            <person name="Chenine A.L."/>
            <person name="Ruprecht R.M."/>
        </authorList>
    </citation>
    <scope>NUCLEOTIDE SEQUENCE</scope>
    <source>
        <strain evidence="1">Kingella_eburonensis</strain>
    </source>
</reference>
<dbReference type="EMBL" id="FXUV01000048">
    <property type="protein sequence ID" value="SMQ13148.1"/>
    <property type="molecule type" value="Genomic_DNA"/>
</dbReference>
<organism evidence="1">
    <name type="scientific">Kingella negevensis</name>
    <dbReference type="NCBI Taxonomy" id="1522312"/>
    <lineage>
        <taxon>Bacteria</taxon>
        <taxon>Pseudomonadati</taxon>
        <taxon>Pseudomonadota</taxon>
        <taxon>Betaproteobacteria</taxon>
        <taxon>Neisseriales</taxon>
        <taxon>Neisseriaceae</taxon>
        <taxon>Kingella</taxon>
    </lineage>
</organism>
<name>A0A238HHL6_9NEIS</name>
<sequence length="55" mass="6653">MMTDPNWIIQKMNEWEEKLAVARDESDYKLEQRATREIKAYRQWLARLNTAKGKP</sequence>
<dbReference type="RefSeq" id="WP_003785057.1">
    <property type="nucleotide sequence ID" value="NZ_FXUV02000053.1"/>
</dbReference>
<keyword evidence="3" id="KW-1185">Reference proteome</keyword>
<evidence type="ECO:0000313" key="2">
    <source>
        <dbReference type="EMBL" id="SNB80924.1"/>
    </source>
</evidence>
<reference evidence="2 3" key="2">
    <citation type="submission" date="2017-06" db="EMBL/GenBank/DDBJ databases">
        <authorList>
            <person name="Kim H.J."/>
            <person name="Triplett B.A."/>
        </authorList>
    </citation>
    <scope>NUCLEOTIDE SEQUENCE [LARGE SCALE GENOMIC DNA]</scope>
    <source>
        <strain evidence="2">Kingella_eburonensis</strain>
    </source>
</reference>
<evidence type="ECO:0000313" key="3">
    <source>
        <dbReference type="Proteomes" id="UP000215450"/>
    </source>
</evidence>
<dbReference type="Proteomes" id="UP000215450">
    <property type="component" value="Unassembled WGS sequence"/>
</dbReference>
<evidence type="ECO:0000313" key="1">
    <source>
        <dbReference type="EMBL" id="SMQ13148.1"/>
    </source>
</evidence>
<accession>A0A238HHL6</accession>
<dbReference type="AlphaFoldDB" id="A0A238HHL6"/>
<dbReference type="GeneID" id="93263110"/>
<dbReference type="EMBL" id="FXUV02000053">
    <property type="protein sequence ID" value="SNB80924.1"/>
    <property type="molecule type" value="Genomic_DNA"/>
</dbReference>
<dbReference type="OrthoDB" id="8612218at2"/>
<proteinExistence type="predicted"/>